<reference evidence="2 5" key="3">
    <citation type="submission" date="2019-12" db="EMBL/GenBank/DDBJ databases">
        <title>Engineering Photorhabdus to improve their lethality against agricultural pests.</title>
        <authorList>
            <person name="Machado R.A.R."/>
        </authorList>
    </citation>
    <scope>NUCLEOTIDE SEQUENCE [LARGE SCALE GENOMIC DNA]</scope>
    <source>
        <strain evidence="2 5">M-CN4</strain>
    </source>
</reference>
<reference evidence="1" key="4">
    <citation type="submission" date="2023-01" db="EMBL/GenBank/DDBJ databases">
        <title>Genome sequencing of Photorhabdus bodei 09-20.</title>
        <authorList>
            <person name="Kalindamar S."/>
            <person name="Kumru S."/>
        </authorList>
    </citation>
    <scope>NUCLEOTIDE SEQUENCE</scope>
    <source>
        <strain evidence="1">09-20</strain>
    </source>
</reference>
<gene>
    <name evidence="3" type="ORF">CKY02_14145</name>
    <name evidence="2" type="ORF">GPY48_18415</name>
    <name evidence="1" type="ORF">PH362_23115</name>
</gene>
<proteinExistence type="predicted"/>
<organism evidence="3 4">
    <name type="scientific">Photorhabdus bodei</name>
    <dbReference type="NCBI Taxonomy" id="2029681"/>
    <lineage>
        <taxon>Bacteria</taxon>
        <taxon>Pseudomonadati</taxon>
        <taxon>Pseudomonadota</taxon>
        <taxon>Gammaproteobacteria</taxon>
        <taxon>Enterobacterales</taxon>
        <taxon>Morganellaceae</taxon>
        <taxon>Photorhabdus</taxon>
    </lineage>
</organism>
<dbReference type="Proteomes" id="UP000466619">
    <property type="component" value="Unassembled WGS sequence"/>
</dbReference>
<reference evidence="3 4" key="2">
    <citation type="journal article" date="2018" name="Int. J. Syst. Evol. Microbiol.">
        <title>Whole-genome-based revisit of Photorhabdus phylogeny: proposal for the elevation of most Photorhabdus subspecies to the species level and description of one novel species Photorhabdus bodei sp. nov., and one novel subspecies Photorhabdus laumondii subsp. clarkei subsp. nov.</title>
        <authorList>
            <person name="Machado R.A.R."/>
            <person name="Wuthrich D."/>
            <person name="Kuhnert P."/>
            <person name="Arce C.C.M."/>
            <person name="Thonen L."/>
            <person name="Ruiz C."/>
            <person name="Zhang X."/>
            <person name="Robert C.A.M."/>
            <person name="Karimi J."/>
            <person name="Kamali S."/>
            <person name="Ma J."/>
            <person name="Bruggmann R."/>
            <person name="Erb M."/>
        </authorList>
    </citation>
    <scope>NUCLEOTIDE SEQUENCE [LARGE SCALE GENOMIC DNA]</scope>
    <source>
        <strain evidence="3 4">LJ24-63</strain>
    </source>
</reference>
<dbReference type="EMBL" id="JAQMFO010000056">
    <property type="protein sequence ID" value="MDB6374723.1"/>
    <property type="molecule type" value="Genomic_DNA"/>
</dbReference>
<dbReference type="EMBL" id="WSFC01000050">
    <property type="protein sequence ID" value="NDL05096.1"/>
    <property type="molecule type" value="Genomic_DNA"/>
</dbReference>
<dbReference type="EMBL" id="NSCM01000025">
    <property type="protein sequence ID" value="RAX11056.1"/>
    <property type="molecule type" value="Genomic_DNA"/>
</dbReference>
<reference evidence="3" key="1">
    <citation type="submission" date="2017-08" db="EMBL/GenBank/DDBJ databases">
        <authorList>
            <person name="de Groot N.N."/>
        </authorList>
    </citation>
    <scope>NUCLEOTIDE SEQUENCE</scope>
    <source>
        <strain evidence="3">LJ24-63</strain>
    </source>
</reference>
<dbReference type="GeneID" id="88806986"/>
<evidence type="ECO:0008006" key="6">
    <source>
        <dbReference type="Google" id="ProtNLM"/>
    </source>
</evidence>
<evidence type="ECO:0000313" key="3">
    <source>
        <dbReference type="EMBL" id="RAX11056.1"/>
    </source>
</evidence>
<name>A0A329X3G6_9GAMM</name>
<keyword evidence="5" id="KW-1185">Reference proteome</keyword>
<evidence type="ECO:0000313" key="1">
    <source>
        <dbReference type="EMBL" id="MDB6374723.1"/>
    </source>
</evidence>
<dbReference type="AlphaFoldDB" id="A0A329X3G6"/>
<dbReference type="RefSeq" id="WP_112895789.1">
    <property type="nucleotide sequence ID" value="NZ_CAWNYH010000025.1"/>
</dbReference>
<comment type="caution">
    <text evidence="3">The sequence shown here is derived from an EMBL/GenBank/DDBJ whole genome shotgun (WGS) entry which is preliminary data.</text>
</comment>
<sequence>MKLGIISGSHRSHSNSGKVGDLLDLILLCSDNELVHKPALLVSIFAGNGSTFCISELRSSGYKKNKARLAGFILTLSCTIH</sequence>
<evidence type="ECO:0000313" key="5">
    <source>
        <dbReference type="Proteomes" id="UP000466619"/>
    </source>
</evidence>
<protein>
    <recommendedName>
        <fullName evidence="6">NADPH-dependent FMN reductase-like domain-containing protein</fullName>
    </recommendedName>
</protein>
<dbReference type="Proteomes" id="UP001212996">
    <property type="component" value="Unassembled WGS sequence"/>
</dbReference>
<evidence type="ECO:0000313" key="4">
    <source>
        <dbReference type="Proteomes" id="UP000250919"/>
    </source>
</evidence>
<evidence type="ECO:0000313" key="2">
    <source>
        <dbReference type="EMBL" id="NDL05096.1"/>
    </source>
</evidence>
<dbReference type="Proteomes" id="UP000250919">
    <property type="component" value="Unassembled WGS sequence"/>
</dbReference>
<accession>A0A329X3G6</accession>